<feature type="compositionally biased region" description="Low complexity" evidence="4">
    <location>
        <begin position="430"/>
        <end position="440"/>
    </location>
</feature>
<evidence type="ECO:0000313" key="5">
    <source>
        <dbReference type="EMBL" id="CAE0259316.1"/>
    </source>
</evidence>
<keyword evidence="1" id="KW-0677">Repeat</keyword>
<evidence type="ECO:0000313" key="6">
    <source>
        <dbReference type="EMBL" id="CAE0259318.1"/>
    </source>
</evidence>
<dbReference type="Pfam" id="PF13424">
    <property type="entry name" value="TPR_12"/>
    <property type="match status" value="2"/>
</dbReference>
<keyword evidence="2 3" id="KW-0802">TPR repeat</keyword>
<feature type="compositionally biased region" description="Basic and acidic residues" evidence="4">
    <location>
        <begin position="441"/>
        <end position="456"/>
    </location>
</feature>
<name>A0A7S3GBM3_9EUKA</name>
<dbReference type="EMBL" id="HBIB01033231">
    <property type="protein sequence ID" value="CAE0259318.1"/>
    <property type="molecule type" value="Transcribed_RNA"/>
</dbReference>
<evidence type="ECO:0000313" key="7">
    <source>
        <dbReference type="EMBL" id="CAE0259319.1"/>
    </source>
</evidence>
<dbReference type="InterPro" id="IPR019734">
    <property type="entry name" value="TPR_rpt"/>
</dbReference>
<dbReference type="InterPro" id="IPR011990">
    <property type="entry name" value="TPR-like_helical_dom_sf"/>
</dbReference>
<feature type="repeat" description="TPR" evidence="3">
    <location>
        <begin position="982"/>
        <end position="1015"/>
    </location>
</feature>
<dbReference type="SMART" id="SM00028">
    <property type="entry name" value="TPR"/>
    <property type="match status" value="9"/>
</dbReference>
<dbReference type="PANTHER" id="PTHR45641:SF19">
    <property type="entry name" value="NEPHROCYSTIN-3"/>
    <property type="match status" value="1"/>
</dbReference>
<gene>
    <name evidence="5" type="ORF">PBIL07802_LOCUS21583</name>
    <name evidence="6" type="ORF">PBIL07802_LOCUS21585</name>
    <name evidence="7" type="ORF">PBIL07802_LOCUS21586</name>
</gene>
<feature type="region of interest" description="Disordered" evidence="4">
    <location>
        <begin position="779"/>
        <end position="817"/>
    </location>
</feature>
<evidence type="ECO:0000256" key="1">
    <source>
        <dbReference type="ARBA" id="ARBA00022737"/>
    </source>
</evidence>
<evidence type="ECO:0000256" key="4">
    <source>
        <dbReference type="SAM" id="MobiDB-lite"/>
    </source>
</evidence>
<protein>
    <submittedName>
        <fullName evidence="5">Uncharacterized protein</fullName>
    </submittedName>
</protein>
<evidence type="ECO:0000256" key="3">
    <source>
        <dbReference type="PROSITE-ProRule" id="PRU00339"/>
    </source>
</evidence>
<dbReference type="SUPFAM" id="SSF48452">
    <property type="entry name" value="TPR-like"/>
    <property type="match status" value="2"/>
</dbReference>
<evidence type="ECO:0000256" key="2">
    <source>
        <dbReference type="ARBA" id="ARBA00022803"/>
    </source>
</evidence>
<feature type="region of interest" description="Disordered" evidence="4">
    <location>
        <begin position="420"/>
        <end position="456"/>
    </location>
</feature>
<dbReference type="Pfam" id="PF13374">
    <property type="entry name" value="TPR_10"/>
    <property type="match status" value="2"/>
</dbReference>
<reference evidence="5" key="1">
    <citation type="submission" date="2021-01" db="EMBL/GenBank/DDBJ databases">
        <authorList>
            <person name="Corre E."/>
            <person name="Pelletier E."/>
            <person name="Niang G."/>
            <person name="Scheremetjew M."/>
            <person name="Finn R."/>
            <person name="Kale V."/>
            <person name="Holt S."/>
            <person name="Cochrane G."/>
            <person name="Meng A."/>
            <person name="Brown T."/>
            <person name="Cohen L."/>
        </authorList>
    </citation>
    <scope>NUCLEOTIDE SEQUENCE</scope>
    <source>
        <strain evidence="5">NIES-2562</strain>
    </source>
</reference>
<dbReference type="EMBL" id="HBIB01033232">
    <property type="protein sequence ID" value="CAE0259319.1"/>
    <property type="molecule type" value="Transcribed_RNA"/>
</dbReference>
<feature type="region of interest" description="Disordered" evidence="4">
    <location>
        <begin position="191"/>
        <end position="220"/>
    </location>
</feature>
<accession>A0A7S3GBM3</accession>
<proteinExistence type="predicted"/>
<dbReference type="Gene3D" id="1.25.40.10">
    <property type="entry name" value="Tetratricopeptide repeat domain"/>
    <property type="match status" value="4"/>
</dbReference>
<feature type="repeat" description="TPR" evidence="3">
    <location>
        <begin position="742"/>
        <end position="775"/>
    </location>
</feature>
<dbReference type="AlphaFoldDB" id="A0A7S3GBM3"/>
<organism evidence="5">
    <name type="scientific">Palpitomonas bilix</name>
    <dbReference type="NCBI Taxonomy" id="652834"/>
    <lineage>
        <taxon>Eukaryota</taxon>
        <taxon>Eukaryota incertae sedis</taxon>
    </lineage>
</organism>
<dbReference type="PANTHER" id="PTHR45641">
    <property type="entry name" value="TETRATRICOPEPTIDE REPEAT PROTEIN (AFU_ORTHOLOGUE AFUA_6G03870)"/>
    <property type="match status" value="1"/>
</dbReference>
<sequence length="1100" mass="120868">MEDSTPATIPPKMEESIDEIKPLIREGDYDGAFTALSLFEGNMGKDGHYPLPYIRVKTVLCKRAGRVAEAAEFLEKAWDKVVAKQVWIGSEVGRDEEKAGVMIEAMFNTGLELVRQAAKMSDKSKALSSLHRLFAELQSSLLAESNRLASSKSNSASAFSSLLFLYHNFYVYALEALEEVGPILPPPPVGKNVGAPRLGGGREREKGGGGASGGVHQPSFESDDKARAFIDFCVASLQEYETVVGSKLAAKASTLPISVSEVADLTAQTRKNGMALAYEGALRYLERGRTKDAIHMFESVLAMCASLKKVYVEGGLEKRGEGKEGGQADGGRPMSRLAGQMEREKALHSTGGRATPGLGSALPYNKEEISLLRLLLKVETSALNNLAGLYLQTAQVEEALDKCKRAVDIRKRHYDRFLRRRAEKTRLKPSASTTSSSGDGRSSHRDADDSRDHIEDEHHRKALGKAFLNLGTLLHQRLFRRREALEMYELTLEMWAPKREGAKPRTGLEKAVDVYKDYDLKRALVPIPPLIRLLNQLAAIELEAESFDSAEYLFSQVLARREAGESEGETSFSFADAVVGKALATLRMSTEVDSSLDALLLKSTAIRAEEYRRKICKSEKSPTAQFKKAVGELARCLRVYGRYLRRRQARKSSTDSTSSLPLGHSSPLTLLTLALRTCITPHSVVYECAPISPTSSMKTVVEQIATMLCEGTSVRLPGGVDQLKEFLAQNRKFSHEVSTELVEILLEMGGALEDGGEIEPALDAFRKAVALREGVYEAKKEEGNGEEGEKEGAESGGESGRVKKGESGNGGEKGQDEIDEKEIDLSLLIKSYNVLALLHQRLGQTAEALNLYEKAFSAFIRETNVGVLAWEEEKRHDDGTLIEAEYPLLHPSLRLALALSSNNTGVLYEGKGMLEQALKYYKNSMVIREVTSGANDADVAMSLNNIALLYQKMGNSTAALPFYERSLQIRLKVFGETSADVATSMYNIALLHHKRGELDQAESLYSRALEIGESTLGKDHPHIATLLNNLAGLHQKRGSFEVAVELCERALKIKEKALGSRDSPGLLQPLNNLILLLKRVGRTEDALPLFKRVQAIKSRM</sequence>
<dbReference type="PROSITE" id="PS50005">
    <property type="entry name" value="TPR"/>
    <property type="match status" value="3"/>
</dbReference>
<dbReference type="EMBL" id="HBIB01033228">
    <property type="protein sequence ID" value="CAE0259316.1"/>
    <property type="molecule type" value="Transcribed_RNA"/>
</dbReference>
<feature type="repeat" description="TPR" evidence="3">
    <location>
        <begin position="380"/>
        <end position="413"/>
    </location>
</feature>